<proteinExistence type="predicted"/>
<dbReference type="Proteomes" id="UP000232060">
    <property type="component" value="Unassembled WGS sequence"/>
</dbReference>
<dbReference type="OrthoDB" id="9795624at2"/>
<accession>A0A2M8HB79</accession>
<organism evidence="2 3">
    <name type="scientific">Aeromonas lusitana</name>
    <dbReference type="NCBI Taxonomy" id="931529"/>
    <lineage>
        <taxon>Bacteria</taxon>
        <taxon>Pseudomonadati</taxon>
        <taxon>Pseudomonadota</taxon>
        <taxon>Gammaproteobacteria</taxon>
        <taxon>Aeromonadales</taxon>
        <taxon>Aeromonadaceae</taxon>
        <taxon>Aeromonas</taxon>
    </lineage>
</organism>
<protein>
    <submittedName>
        <fullName evidence="2">Metallophosphatase</fullName>
    </submittedName>
</protein>
<comment type="caution">
    <text evidence="2">The sequence shown here is derived from an EMBL/GenBank/DDBJ whole genome shotgun (WGS) entry which is preliminary data.</text>
</comment>
<dbReference type="PANTHER" id="PTHR46689:SF1">
    <property type="entry name" value="PHOD-LIKE PHOSPHATASE DOMAIN-CONTAINING PROTEIN"/>
    <property type="match status" value="1"/>
</dbReference>
<dbReference type="Gene3D" id="3.60.21.70">
    <property type="entry name" value="PhoD-like phosphatase"/>
    <property type="match status" value="1"/>
</dbReference>
<keyword evidence="3" id="KW-1185">Reference proteome</keyword>
<dbReference type="Pfam" id="PF19050">
    <property type="entry name" value="PhoD_2"/>
    <property type="match status" value="1"/>
</dbReference>
<dbReference type="CDD" id="cd07389">
    <property type="entry name" value="MPP_PhoD"/>
    <property type="match status" value="1"/>
</dbReference>
<sequence>MTSLVMGPLLGLESETQYSLCFMTEAGCKSAAVRINGEVLAASKQADTPKGAFWRLVWQASPKSKAGTTIDYEILLDDMPAQDLGGYDKWQFYLPGKKENVLIGYASCNGFSDFKLLTSTPAPYAMWDKLAAEHKAHPFSLLLMGGDQVYADSLWTSVPTIKAWNELDRAEKVKRKATRAMVEQLDRFYCELYCKQWGRLEVAFMLARVPSAMMWDDHDIFDGWGSYPADLQGCEVYQAIYAAAAKYFRLFQLRTGANTALLDKSLGHHSWRLGFRGYQILALDNRATRTLTQVMSRAQWDQVNEALAGCSSGDLLVMTGVPVVYRDFSFSEAALDATPWEEELTDDLKDHWRAKAHEGERARLIMRLLDNARLRRKNAKADKGSSLEPKTLILSGDVHVGCLGVIQDKREGVLNLHQLVSSGIVHPCPTQFQWMGILAMTNDNPEYLDESRLIRTELIKPFGAPVYLRTRNFATLQMGTDGKLWANWRCENGLDASYPLA</sequence>
<dbReference type="InterPro" id="IPR018946">
    <property type="entry name" value="PhoD-like_MPP"/>
</dbReference>
<dbReference type="PANTHER" id="PTHR46689">
    <property type="entry name" value="MEMBRANE PROTEIN, PUTATIVE-RELATED"/>
    <property type="match status" value="1"/>
</dbReference>
<dbReference type="InterPro" id="IPR029052">
    <property type="entry name" value="Metallo-depent_PP-like"/>
</dbReference>
<dbReference type="GO" id="GO:0016020">
    <property type="term" value="C:membrane"/>
    <property type="evidence" value="ECO:0007669"/>
    <property type="project" value="TreeGrafter"/>
</dbReference>
<feature type="domain" description="PhoD-like phosphatase" evidence="1">
    <location>
        <begin position="125"/>
        <end position="329"/>
    </location>
</feature>
<evidence type="ECO:0000313" key="3">
    <source>
        <dbReference type="Proteomes" id="UP000232060"/>
    </source>
</evidence>
<evidence type="ECO:0000259" key="1">
    <source>
        <dbReference type="Pfam" id="PF19050"/>
    </source>
</evidence>
<name>A0A2M8HB79_9GAMM</name>
<dbReference type="SUPFAM" id="SSF56300">
    <property type="entry name" value="Metallo-dependent phosphatases"/>
    <property type="match status" value="1"/>
</dbReference>
<evidence type="ECO:0000313" key="2">
    <source>
        <dbReference type="EMBL" id="PJC93828.1"/>
    </source>
</evidence>
<dbReference type="AlphaFoldDB" id="A0A2M8HB79"/>
<dbReference type="InterPro" id="IPR043904">
    <property type="entry name" value="PhoD_2-like"/>
</dbReference>
<dbReference type="RefSeq" id="WP_100859381.1">
    <property type="nucleotide sequence ID" value="NZ_PGCP01000010.1"/>
</dbReference>
<gene>
    <name evidence="2" type="ORF">CUC44_07695</name>
</gene>
<dbReference type="EMBL" id="PGCP01000010">
    <property type="protein sequence ID" value="PJC93828.1"/>
    <property type="molecule type" value="Genomic_DNA"/>
</dbReference>
<reference evidence="2 3" key="1">
    <citation type="submission" date="2017-11" db="EMBL/GenBank/DDBJ databases">
        <title>Draft genome sequence of environmental isolate Aeromonas lusitania sp. nov. MDC 2473.</title>
        <authorList>
            <person name="Colston S.M."/>
            <person name="Navarro A."/>
            <person name="Martinez-Murcia A.J."/>
            <person name="Graf J."/>
        </authorList>
    </citation>
    <scope>NUCLEOTIDE SEQUENCE [LARGE SCALE GENOMIC DNA]</scope>
    <source>
        <strain evidence="2 3">MDC 2473</strain>
    </source>
</reference>
<dbReference type="InterPro" id="IPR038607">
    <property type="entry name" value="PhoD-like_sf"/>
</dbReference>